<dbReference type="SUPFAM" id="SSF56801">
    <property type="entry name" value="Acetyl-CoA synthetase-like"/>
    <property type="match status" value="1"/>
</dbReference>
<gene>
    <name evidence="3" type="ORF">ACFO6V_10835</name>
</gene>
<feature type="domain" description="AMP-dependent synthetase/ligase" evidence="2">
    <location>
        <begin position="91"/>
        <end position="254"/>
    </location>
</feature>
<dbReference type="EMBL" id="JBHSFI010000003">
    <property type="protein sequence ID" value="MFC4628731.1"/>
    <property type="molecule type" value="Genomic_DNA"/>
</dbReference>
<feature type="region of interest" description="Disordered" evidence="1">
    <location>
        <begin position="415"/>
        <end position="434"/>
    </location>
</feature>
<name>A0ABV9HGJ2_9MICO</name>
<evidence type="ECO:0000313" key="3">
    <source>
        <dbReference type="EMBL" id="MFC4628731.1"/>
    </source>
</evidence>
<dbReference type="PANTHER" id="PTHR43845:SF1">
    <property type="entry name" value="BLR5969 PROTEIN"/>
    <property type="match status" value="1"/>
</dbReference>
<dbReference type="Gene3D" id="3.40.50.12780">
    <property type="entry name" value="N-terminal domain of ligase-like"/>
    <property type="match status" value="1"/>
</dbReference>
<keyword evidence="3" id="KW-0436">Ligase</keyword>
<protein>
    <submittedName>
        <fullName evidence="3">Phenylacetate--CoA ligase family protein</fullName>
    </submittedName>
</protein>
<comment type="caution">
    <text evidence="3">The sequence shown here is derived from an EMBL/GenBank/DDBJ whole genome shotgun (WGS) entry which is preliminary data.</text>
</comment>
<evidence type="ECO:0000259" key="2">
    <source>
        <dbReference type="Pfam" id="PF00501"/>
    </source>
</evidence>
<dbReference type="Pfam" id="PF00501">
    <property type="entry name" value="AMP-binding"/>
    <property type="match status" value="1"/>
</dbReference>
<evidence type="ECO:0000256" key="1">
    <source>
        <dbReference type="SAM" id="MobiDB-lite"/>
    </source>
</evidence>
<accession>A0ABV9HGJ2</accession>
<dbReference type="Proteomes" id="UP001596011">
    <property type="component" value="Unassembled WGS sequence"/>
</dbReference>
<dbReference type="PANTHER" id="PTHR43845">
    <property type="entry name" value="BLR5969 PROTEIN"/>
    <property type="match status" value="1"/>
</dbReference>
<dbReference type="GO" id="GO:0016874">
    <property type="term" value="F:ligase activity"/>
    <property type="evidence" value="ECO:0007669"/>
    <property type="project" value="UniProtKB-KW"/>
</dbReference>
<proteinExistence type="predicted"/>
<organism evidence="3 4">
    <name type="scientific">Promicromonospora alba</name>
    <dbReference type="NCBI Taxonomy" id="1616110"/>
    <lineage>
        <taxon>Bacteria</taxon>
        <taxon>Bacillati</taxon>
        <taxon>Actinomycetota</taxon>
        <taxon>Actinomycetes</taxon>
        <taxon>Micrococcales</taxon>
        <taxon>Promicromonosporaceae</taxon>
        <taxon>Promicromonospora</taxon>
    </lineage>
</organism>
<sequence length="434" mass="46761">MIINSPARLDLLMAARAEIQSARPLPDSSFYEAKLGGVWKRARKSAGYQHLPPYSMSAFAGLSPTSKEHLKSAPMEYVVGDVGDASRYYETTGTTGRPTPTPRTVEDIVWNASAVADQWETVLSRGDRVLSLLPSDIVPVGDLVTDVCAILDVPCARAYPFATGISDWDRIASVWATYQPTVLFAAPGVFQQMTRLLAQRGVLADLAASVHTVMLLGEVSVPALRRRLGRSWGADVLDASYGSTETGTLAATCPADSLHVLAGSNYFELASDDGIAQLSAGKTGRLVVTPLNLHARPLVRYDTGDEVALRTGCECGNPAMIIEPAGRANDTVEVAGSQVLPRRLEEVVYENADVTGYLVEVDPDQSRARLILERNVGASRDGEDATVGIITEATRRATGVKWEQVVFVNTLPASTKSGASQKSWKRSNVRVTEW</sequence>
<dbReference type="InterPro" id="IPR000873">
    <property type="entry name" value="AMP-dep_synth/lig_dom"/>
</dbReference>
<dbReference type="RefSeq" id="WP_377135104.1">
    <property type="nucleotide sequence ID" value="NZ_JBHSFI010000003.1"/>
</dbReference>
<keyword evidence="4" id="KW-1185">Reference proteome</keyword>
<reference evidence="4" key="1">
    <citation type="journal article" date="2019" name="Int. J. Syst. Evol. Microbiol.">
        <title>The Global Catalogue of Microorganisms (GCM) 10K type strain sequencing project: providing services to taxonomists for standard genome sequencing and annotation.</title>
        <authorList>
            <consortium name="The Broad Institute Genomics Platform"/>
            <consortium name="The Broad Institute Genome Sequencing Center for Infectious Disease"/>
            <person name="Wu L."/>
            <person name="Ma J."/>
        </authorList>
    </citation>
    <scope>NUCLEOTIDE SEQUENCE [LARGE SCALE GENOMIC DNA]</scope>
    <source>
        <strain evidence="4">CCUG 42722</strain>
    </source>
</reference>
<dbReference type="InterPro" id="IPR042099">
    <property type="entry name" value="ANL_N_sf"/>
</dbReference>
<evidence type="ECO:0000313" key="4">
    <source>
        <dbReference type="Proteomes" id="UP001596011"/>
    </source>
</evidence>